<name>A0A9W3AKW0_BIOGL</name>
<feature type="region of interest" description="Disordered" evidence="1">
    <location>
        <begin position="1609"/>
        <end position="1633"/>
    </location>
</feature>
<feature type="compositionally biased region" description="Basic and acidic residues" evidence="1">
    <location>
        <begin position="2406"/>
        <end position="2421"/>
    </location>
</feature>
<evidence type="ECO:0000313" key="2">
    <source>
        <dbReference type="Proteomes" id="UP001165740"/>
    </source>
</evidence>
<dbReference type="RefSeq" id="XP_055887758.1">
    <property type="nucleotide sequence ID" value="XM_056031783.1"/>
</dbReference>
<proteinExistence type="predicted"/>
<feature type="compositionally biased region" description="Polar residues" evidence="1">
    <location>
        <begin position="1833"/>
        <end position="1855"/>
    </location>
</feature>
<feature type="compositionally biased region" description="Polar residues" evidence="1">
    <location>
        <begin position="2115"/>
        <end position="2126"/>
    </location>
</feature>
<reference evidence="3 4" key="1">
    <citation type="submission" date="2025-04" db="UniProtKB">
        <authorList>
            <consortium name="RefSeq"/>
        </authorList>
    </citation>
    <scope>IDENTIFICATION</scope>
</reference>
<sequence>MGKGGPQPNYQVRPGDLQFEAAIVDIEDPEVFPFFQEAGNMADYLVNNNVAYDNKDKDRGEEPDLEDPECLLEGRGDLALPGYDDNVNNNAVLNFLQCEVIWWMQTSARIRESETPVKCDSTVEYSSLPLPEVDLADVNCSFNNSSLHLGDEAGEALKEDAGLPIQGASTPNATVVLYNVNQSMGGVLGTQSERNSPLRPNGERQRSRRPQTCESTRRKKSRERSAKRKLSALKRGQAAETTVSSYQGEVGHAGVLVSRHSVLPESRHDAGHQVNLPVGSETFEHIPGFHRCDFLKVVADLTESETSVENSTWSEELSVCDDPEHTTVSGFSSTLCNGDPQPVRLTPGGGAMLTAVDSGMTLHSELCQAEDQSPSTLDRSVKCQPGHTRMNTEFCRPTTARLTSQDFQLSATEVQKPCGQHLDVPSKDYTKSVTLPENFEGTASSEFDIGTFFLNHNSLEDFGLPPCNLVLASVARSRSEFLLKSHENDILTLILTGQNRASSSNNALPRVSRSECGSTFCSSGQYAEMISKSLNAKVSTEIYMISKSAQPFASLALKDFEDQKLASTSRLKPNKRNSNMRSVLLRESLENTRCSTLVDDQSTCNQVSSWFDPYSASYHQSSNDQFKGVETPNLSPEDVQKGQQKPNIHPSVKGNHLLDEGIGLEEKTSQPMSYIDVASASLQCDRTCPPSTSLGLINIISGSMETIQEEPHTLLSPESTKDLKTSAINVVSKSLQCEQTILSSIGKKYHLSGTGPETIQVHNQTLHKLQEKRENLTRIQSSMNASDVNVRSTSLQCDRSRPMSECCRSRGPLNELSDTLQCLVSLQEETEAQCPTMPSFMTATMSGVSVISNSQQCDRTSVYSLPMPPSYTESFSETKSSPSSQSCAMISIPSQSYHQPEDKHAFNMEASFSQQAVTKMIGIPKNSCLLNSTKLLNEFLKEKEVHSSKDNFPLKHFDEEMTMTDQTARTSYSKSLEIKKGSAKSSKAETCKDSKFASSTKCVQSSQRHLVSDGAQCQSQDFLSRISCGAQCQSQDFSSRISCGAQCQSQDFSSRISCGAQCQSQANLSRPSPRILAADLNDATDRALNTSYSVRFNSLSLTASRKSEVISNIKAESTASPYRITADNQKPYTLKSKDKNGVIEGSTSASHGDLSDVVVSQAFSRSLVSPREMASDGVQCLSLDFLRGVPKASVSNQCDSLCLQPSSSWTHLDPNHAGDWKDTVSEMAIWHSHELQSWNDLSCNTLQAITCPADICKSDELEYIGQEGSQSVMSNDELSHSLVLNSCKMPCHPVVKSAVTPNTSCQSLFSVSSMRQPVVSPTDVSLTDAMSCNVPRTSVPSDTAAQSPDPSVSLGIEHHANKPVLTSPTHEAVQQQINDVTGSNFLCIPHQVKDSSTARTQPNIYKNAPSQSHVSITALNQSRDQTTRESQIQICNSTLTHAAISNTALAHAAISNTALTHAAISNKASTHAAISNTSLTQPKFLNIALTPRISTESLTQPNISMTSLVKSNVNEKHSHRLSTFSSEKQLPDSISEGVKSINSFSNWSQRSELIHAVETLDHNAYHSQMNQSESSIEVSQTKVSANEMHQQIASWSEPKPSDVCKDLTQSEVPSENVPQQNTSLKEMNGSEPCSVSHIKDLSVGHTQANVQDISGQRSETLINEMGNSKTSQVCAEQQNVSRAELNESIQKSQTKISLISIQQNVSFSESYQSASRRPKCSQNKESLTDIEENNVSLAVADQSETSSLQPLLYKASLLDNQENVSKSEMHQSISASIEHQSKSLPIAANRQTISLSEPHQSDDFSVKLGPTIASPTNENGENSHHSVSHRSDNSCGSYSQGKSTYDGTHQQNITHGESYAPDAKYNDRSLIKESSVAKSPQSISNTVLCSDNMSDIQSKLSIDNDFELMCPTLPVMSSKPNKSSQVIASLSHLPEITPRHVTQGSCQSKENVTLPELLQQQTPSQHQELESSHRITANAVWERYLQAQRERIRQKRNEFFSDRYRNPTMATGLEPQNRFLDNDRGNATLLGPQRISGTNFGETSNQLHRASLSPIKKVTKPNVYRKKRSILKSSLTQVPEEDTSASEKQRNDSADQLSRFEKLVHRRRRMVTFETQNSSSTGNTWALQEELTRPSDREHQRISKSSDSVGQTKSHVGETLYSQFSEAPGLTSESSMQQCNTLEDVEALALDDWSLTSDLISSKTCLTDGSDLEDAIAQEMLSHGDSCRRKARQDEMRAAKQNAAETADDFIKCHFLPIQEPNVLVYNVTDGRTDEIQDGDDQSKQEHKEEEVRLEPDVDAVEGPTENKSMYLTTNDIEMKVTDTIKSDTAQREIIEYSPAATKGSLKESTPVTNNDTLRETTESSPADADDSPGTFIEMGNLPKKDEPSAETTSNDEFKFGGQLKEPMKSKIVSDRKEDHSITSVTDSGTKAAGDKMKKSKPGKSVELTESSGPPNYRDAGNRTLRGGSLSRRRTELKKPPPRVIAESHYYPHNNTVNVIVKPINISVDKLNVKVQFCKKKSELPPLMETPLNTRFGSFRKSSSKSSPSSKRLFAVTTLPGQTIQTNTAPGSASNAMNIVPFWKTR</sequence>
<feature type="region of interest" description="Disordered" evidence="1">
    <location>
        <begin position="2070"/>
        <end position="2097"/>
    </location>
</feature>
<keyword evidence="2" id="KW-1185">Reference proteome</keyword>
<feature type="compositionally biased region" description="Basic and acidic residues" evidence="1">
    <location>
        <begin position="1821"/>
        <end position="1832"/>
    </location>
</feature>
<evidence type="ECO:0000256" key="1">
    <source>
        <dbReference type="SAM" id="MobiDB-lite"/>
    </source>
</evidence>
<feature type="region of interest" description="Disordered" evidence="1">
    <location>
        <begin position="2115"/>
        <end position="2154"/>
    </location>
</feature>
<dbReference type="Proteomes" id="UP001165740">
    <property type="component" value="Chromosome 6"/>
</dbReference>
<evidence type="ECO:0000313" key="3">
    <source>
        <dbReference type="RefSeq" id="XP_055887758.1"/>
    </source>
</evidence>
<evidence type="ECO:0000313" key="4">
    <source>
        <dbReference type="RefSeq" id="XP_055887759.1"/>
    </source>
</evidence>
<feature type="compositionally biased region" description="Polar residues" evidence="1">
    <location>
        <begin position="1609"/>
        <end position="1625"/>
    </location>
</feature>
<dbReference type="OrthoDB" id="10299357at2759"/>
<dbReference type="GeneID" id="106063597"/>
<feature type="compositionally biased region" description="Polar residues" evidence="1">
    <location>
        <begin position="2347"/>
        <end position="2356"/>
    </location>
</feature>
<dbReference type="RefSeq" id="XP_055887759.1">
    <property type="nucleotide sequence ID" value="XM_056031784.1"/>
</dbReference>
<feature type="region of interest" description="Disordered" evidence="1">
    <location>
        <begin position="2273"/>
        <end position="2296"/>
    </location>
</feature>
<feature type="compositionally biased region" description="Basic and acidic residues" evidence="1">
    <location>
        <begin position="2085"/>
        <end position="2097"/>
    </location>
</feature>
<gene>
    <name evidence="3 4" type="primary">LOC106063597</name>
</gene>
<feature type="region of interest" description="Disordered" evidence="1">
    <location>
        <begin position="187"/>
        <end position="245"/>
    </location>
</feature>
<feature type="region of interest" description="Disordered" evidence="1">
    <location>
        <begin position="621"/>
        <end position="655"/>
    </location>
</feature>
<feature type="compositionally biased region" description="Basic and acidic residues" evidence="1">
    <location>
        <begin position="2130"/>
        <end position="2141"/>
    </location>
</feature>
<feature type="region of interest" description="Disordered" evidence="1">
    <location>
        <begin position="1796"/>
        <end position="1861"/>
    </location>
</feature>
<organism evidence="2 4">
    <name type="scientific">Biomphalaria glabrata</name>
    <name type="common">Bloodfluke planorb</name>
    <name type="synonym">Freshwater snail</name>
    <dbReference type="NCBI Taxonomy" id="6526"/>
    <lineage>
        <taxon>Eukaryota</taxon>
        <taxon>Metazoa</taxon>
        <taxon>Spiralia</taxon>
        <taxon>Lophotrochozoa</taxon>
        <taxon>Mollusca</taxon>
        <taxon>Gastropoda</taxon>
        <taxon>Heterobranchia</taxon>
        <taxon>Euthyneura</taxon>
        <taxon>Panpulmonata</taxon>
        <taxon>Hygrophila</taxon>
        <taxon>Lymnaeoidea</taxon>
        <taxon>Planorbidae</taxon>
        <taxon>Biomphalaria</taxon>
    </lineage>
</organism>
<feature type="compositionally biased region" description="Basic residues" evidence="1">
    <location>
        <begin position="217"/>
        <end position="232"/>
    </location>
</feature>
<accession>A0A9W3AKW0</accession>
<protein>
    <submittedName>
        <fullName evidence="3 4">Uncharacterized protein LOC106063597</fullName>
    </submittedName>
</protein>
<feature type="compositionally biased region" description="Polar residues" evidence="1">
    <location>
        <begin position="2143"/>
        <end position="2154"/>
    </location>
</feature>
<feature type="region of interest" description="Disordered" evidence="1">
    <location>
        <begin position="2337"/>
        <end position="2480"/>
    </location>
</feature>